<dbReference type="AlphaFoldDB" id="A0A517Y751"/>
<dbReference type="OrthoDB" id="4377013at2"/>
<accession>A0A517Y751</accession>
<keyword evidence="2" id="KW-1185">Reference proteome</keyword>
<evidence type="ECO:0000313" key="1">
    <source>
        <dbReference type="EMBL" id="QDU26063.1"/>
    </source>
</evidence>
<sequence length="114" mass="13006">MRQVLMFWRQQSQVTQPAESISQELSFGEDVDGLVDLPVKEVIDRIKAEFTGVDEKPGVLVGRGQAGDFEVSWTWQFFRIEGPHIGEDDRQKFLNIGRDFGCQAYEPKSSLPMK</sequence>
<reference evidence="1 2" key="1">
    <citation type="submission" date="2019-02" db="EMBL/GenBank/DDBJ databases">
        <title>Deep-cultivation of Planctomycetes and their phenomic and genomic characterization uncovers novel biology.</title>
        <authorList>
            <person name="Wiegand S."/>
            <person name="Jogler M."/>
            <person name="Boedeker C."/>
            <person name="Pinto D."/>
            <person name="Vollmers J."/>
            <person name="Rivas-Marin E."/>
            <person name="Kohn T."/>
            <person name="Peeters S.H."/>
            <person name="Heuer A."/>
            <person name="Rast P."/>
            <person name="Oberbeckmann S."/>
            <person name="Bunk B."/>
            <person name="Jeske O."/>
            <person name="Meyerdierks A."/>
            <person name="Storesund J.E."/>
            <person name="Kallscheuer N."/>
            <person name="Luecker S."/>
            <person name="Lage O.M."/>
            <person name="Pohl T."/>
            <person name="Merkel B.J."/>
            <person name="Hornburger P."/>
            <person name="Mueller R.-W."/>
            <person name="Bruemmer F."/>
            <person name="Labrenz M."/>
            <person name="Spormann A.M."/>
            <person name="Op den Camp H."/>
            <person name="Overmann J."/>
            <person name="Amann R."/>
            <person name="Jetten M.S.M."/>
            <person name="Mascher T."/>
            <person name="Medema M.H."/>
            <person name="Devos D.P."/>
            <person name="Kaster A.-K."/>
            <person name="Ovreas L."/>
            <person name="Rohde M."/>
            <person name="Galperin M.Y."/>
            <person name="Jogler C."/>
        </authorList>
    </citation>
    <scope>NUCLEOTIDE SEQUENCE [LARGE SCALE GENOMIC DNA]</scope>
    <source>
        <strain evidence="1 2">ETA_A8</strain>
    </source>
</reference>
<evidence type="ECO:0000313" key="2">
    <source>
        <dbReference type="Proteomes" id="UP000315017"/>
    </source>
</evidence>
<protein>
    <submittedName>
        <fullName evidence="1">Uncharacterized protein</fullName>
    </submittedName>
</protein>
<organism evidence="1 2">
    <name type="scientific">Anatilimnocola aggregata</name>
    <dbReference type="NCBI Taxonomy" id="2528021"/>
    <lineage>
        <taxon>Bacteria</taxon>
        <taxon>Pseudomonadati</taxon>
        <taxon>Planctomycetota</taxon>
        <taxon>Planctomycetia</taxon>
        <taxon>Pirellulales</taxon>
        <taxon>Pirellulaceae</taxon>
        <taxon>Anatilimnocola</taxon>
    </lineage>
</organism>
<dbReference type="Proteomes" id="UP000315017">
    <property type="component" value="Chromosome"/>
</dbReference>
<dbReference type="RefSeq" id="WP_145086021.1">
    <property type="nucleotide sequence ID" value="NZ_CP036274.1"/>
</dbReference>
<name>A0A517Y751_9BACT</name>
<gene>
    <name evidence="1" type="ORF">ETAA8_11350</name>
</gene>
<proteinExistence type="predicted"/>
<dbReference type="EMBL" id="CP036274">
    <property type="protein sequence ID" value="QDU26063.1"/>
    <property type="molecule type" value="Genomic_DNA"/>
</dbReference>
<dbReference type="KEGG" id="aagg:ETAA8_11350"/>